<dbReference type="Proteomes" id="UP000319103">
    <property type="component" value="Unassembled WGS sequence"/>
</dbReference>
<keyword evidence="2" id="KW-1185">Reference proteome</keyword>
<organism evidence="1 2">
    <name type="scientific">Kitasatospora acidiphila</name>
    <dbReference type="NCBI Taxonomy" id="2567942"/>
    <lineage>
        <taxon>Bacteria</taxon>
        <taxon>Bacillati</taxon>
        <taxon>Actinomycetota</taxon>
        <taxon>Actinomycetes</taxon>
        <taxon>Kitasatosporales</taxon>
        <taxon>Streptomycetaceae</taxon>
        <taxon>Kitasatospora</taxon>
    </lineage>
</organism>
<gene>
    <name evidence="1" type="ORF">E6W39_00005</name>
</gene>
<protein>
    <submittedName>
        <fullName evidence="1">Uncharacterized protein</fullName>
    </submittedName>
</protein>
<evidence type="ECO:0000313" key="2">
    <source>
        <dbReference type="Proteomes" id="UP000319103"/>
    </source>
</evidence>
<reference evidence="1 2" key="1">
    <citation type="submission" date="2019-06" db="EMBL/GenBank/DDBJ databases">
        <title>Description of Kitasatospora acidophila sp. nov. isolated from pine grove soil, and reclassification of Streptomyces novaecaesareae to Kitasatospora novaeceasareae comb. nov.</title>
        <authorList>
            <person name="Kim M.J."/>
        </authorList>
    </citation>
    <scope>NUCLEOTIDE SEQUENCE [LARGE SCALE GENOMIC DNA]</scope>
    <source>
        <strain evidence="1 2">MMS16-CNU292</strain>
    </source>
</reference>
<dbReference type="RefSeq" id="WP_141631652.1">
    <property type="nucleotide sequence ID" value="NZ_VIGB01000001.1"/>
</dbReference>
<proteinExistence type="predicted"/>
<comment type="caution">
    <text evidence="1">The sequence shown here is derived from an EMBL/GenBank/DDBJ whole genome shotgun (WGS) entry which is preliminary data.</text>
</comment>
<dbReference type="EMBL" id="VIGB01000001">
    <property type="protein sequence ID" value="TQF07992.1"/>
    <property type="molecule type" value="Genomic_DNA"/>
</dbReference>
<dbReference type="OrthoDB" id="7941246at2"/>
<name>A0A540WG81_9ACTN</name>
<sequence>MVIEPMETSGASGKPWAVDAVIDTSAGELPPRQFCGARALEPVTCQYVYISTASVYADGPTSRFAR</sequence>
<dbReference type="AlphaFoldDB" id="A0A540WG81"/>
<evidence type="ECO:0000313" key="1">
    <source>
        <dbReference type="EMBL" id="TQF07992.1"/>
    </source>
</evidence>
<accession>A0A540WG81</accession>